<keyword evidence="3" id="KW-1185">Reference proteome</keyword>
<dbReference type="RefSeq" id="WP_248479515.1">
    <property type="nucleotide sequence ID" value="NZ_JALPRF010000005.1"/>
</dbReference>
<dbReference type="InterPro" id="IPR001173">
    <property type="entry name" value="Glyco_trans_2-like"/>
</dbReference>
<feature type="domain" description="Glycosyltransferase 2-like" evidence="1">
    <location>
        <begin position="5"/>
        <end position="131"/>
    </location>
</feature>
<gene>
    <name evidence="2" type="ORF">M0L20_23700</name>
</gene>
<organism evidence="2 3">
    <name type="scientific">Spirosoma liriopis</name>
    <dbReference type="NCBI Taxonomy" id="2937440"/>
    <lineage>
        <taxon>Bacteria</taxon>
        <taxon>Pseudomonadati</taxon>
        <taxon>Bacteroidota</taxon>
        <taxon>Cytophagia</taxon>
        <taxon>Cytophagales</taxon>
        <taxon>Cytophagaceae</taxon>
        <taxon>Spirosoma</taxon>
    </lineage>
</organism>
<dbReference type="Pfam" id="PF00535">
    <property type="entry name" value="Glycos_transf_2"/>
    <property type="match status" value="1"/>
</dbReference>
<proteinExistence type="predicted"/>
<dbReference type="InterPro" id="IPR029044">
    <property type="entry name" value="Nucleotide-diphossugar_trans"/>
</dbReference>
<reference evidence="2 3" key="1">
    <citation type="submission" date="2022-04" db="EMBL/GenBank/DDBJ databases">
        <title>Spirosoma sp. strain RP8 genome sequencing and assembly.</title>
        <authorList>
            <person name="Jung Y."/>
        </authorList>
    </citation>
    <scope>NUCLEOTIDE SEQUENCE [LARGE SCALE GENOMIC DNA]</scope>
    <source>
        <strain evidence="2 3">RP8</strain>
    </source>
</reference>
<name>A0ABT0HRT2_9BACT</name>
<protein>
    <submittedName>
        <fullName evidence="2">Glycosyltransferase</fullName>
    </submittedName>
</protein>
<dbReference type="PANTHER" id="PTHR22916">
    <property type="entry name" value="GLYCOSYLTRANSFERASE"/>
    <property type="match status" value="1"/>
</dbReference>
<evidence type="ECO:0000259" key="1">
    <source>
        <dbReference type="Pfam" id="PF00535"/>
    </source>
</evidence>
<dbReference type="Gene3D" id="3.90.550.10">
    <property type="entry name" value="Spore Coat Polysaccharide Biosynthesis Protein SpsA, Chain A"/>
    <property type="match status" value="1"/>
</dbReference>
<evidence type="ECO:0000313" key="2">
    <source>
        <dbReference type="EMBL" id="MCK8494895.1"/>
    </source>
</evidence>
<dbReference type="EMBL" id="JALPRF010000005">
    <property type="protein sequence ID" value="MCK8494895.1"/>
    <property type="molecule type" value="Genomic_DNA"/>
</dbReference>
<accession>A0ABT0HRT2</accession>
<comment type="caution">
    <text evidence="2">The sequence shown here is derived from an EMBL/GenBank/DDBJ whole genome shotgun (WGS) entry which is preliminary data.</text>
</comment>
<dbReference type="Proteomes" id="UP001202180">
    <property type="component" value="Unassembled WGS sequence"/>
</dbReference>
<sequence>MPRLSIITINYNNTVGLAKTIESVITQTSTDYEYIVIDGGSRDGSLDIIKKYEKSLSYWVSEPDRGIYHAMNKGIRQATGDYCQFLNSGDYLITPEVTERMLTDMPSDCSIVYGNEIRDIGNKWVVKKSYAGRPITFLDLYRGTIFHGSAYIKRSLFDKYGLYDESFKIVSDWKFYLVAVGLQNEQVAYCNIDLVWFDNTGISTLNQALDQYERAAVLKQELPQRILADYERFATDSIILGRLKANRFTWFLVVNLYRVLFWTDKLFA</sequence>
<dbReference type="SUPFAM" id="SSF53448">
    <property type="entry name" value="Nucleotide-diphospho-sugar transferases"/>
    <property type="match status" value="1"/>
</dbReference>
<dbReference type="CDD" id="cd06433">
    <property type="entry name" value="GT_2_WfgS_like"/>
    <property type="match status" value="1"/>
</dbReference>
<dbReference type="PANTHER" id="PTHR22916:SF67">
    <property type="entry name" value="COLANIC ACID BIOSYNTHESIS GLYCOSYL TRANSFERASE WCAE-RELATED"/>
    <property type="match status" value="1"/>
</dbReference>
<evidence type="ECO:0000313" key="3">
    <source>
        <dbReference type="Proteomes" id="UP001202180"/>
    </source>
</evidence>